<reference evidence="1" key="1">
    <citation type="submission" date="2021-04" db="EMBL/GenBank/DDBJ databases">
        <title>Microbacterium tenobrionis sp. nov. and Microbacterium allomyrinae sp. nov., isolated from larvae of Tenobrio molitor and Allomyrina dichotoma, respectively.</title>
        <authorList>
            <person name="Lee S.D."/>
        </authorList>
    </citation>
    <scope>NUCLEOTIDE SEQUENCE</scope>
    <source>
        <strain evidence="1">BWT-G7</strain>
    </source>
</reference>
<gene>
    <name evidence="1" type="ORF">KEC57_06560</name>
</gene>
<comment type="caution">
    <text evidence="1">The sequence shown here is derived from an EMBL/GenBank/DDBJ whole genome shotgun (WGS) entry which is preliminary data.</text>
</comment>
<keyword evidence="2" id="KW-1185">Reference proteome</keyword>
<accession>A0A9X1S3C4</accession>
<sequence length="98" mass="11128">MGTNKRYGDRLTELSLERQANGGRRPLVLPKEAHGPDRMLMQKPGIPVWAWVTWDDGTTERIATIAQSWNDRVVDVRVPGGWAIVWRSAVTHRSHAEN</sequence>
<dbReference type="EMBL" id="JAGTTN010000002">
    <property type="protein sequence ID" value="MCC2031845.1"/>
    <property type="molecule type" value="Genomic_DNA"/>
</dbReference>
<name>A0A9X1S3C4_9MICO</name>
<evidence type="ECO:0000313" key="1">
    <source>
        <dbReference type="EMBL" id="MCC2031845.1"/>
    </source>
</evidence>
<proteinExistence type="predicted"/>
<evidence type="ECO:0000313" key="2">
    <source>
        <dbReference type="Proteomes" id="UP001139354"/>
    </source>
</evidence>
<protein>
    <submittedName>
        <fullName evidence="1">Uncharacterized protein</fullName>
    </submittedName>
</protein>
<dbReference type="AlphaFoldDB" id="A0A9X1S3C4"/>
<organism evidence="1 2">
    <name type="scientific">Microbacterium allomyrinae</name>
    <dbReference type="NCBI Taxonomy" id="2830666"/>
    <lineage>
        <taxon>Bacteria</taxon>
        <taxon>Bacillati</taxon>
        <taxon>Actinomycetota</taxon>
        <taxon>Actinomycetes</taxon>
        <taxon>Micrococcales</taxon>
        <taxon>Microbacteriaceae</taxon>
        <taxon>Microbacterium</taxon>
    </lineage>
</organism>
<dbReference type="RefSeq" id="WP_229383777.1">
    <property type="nucleotide sequence ID" value="NZ_JAGTTN010000002.1"/>
</dbReference>
<dbReference type="Proteomes" id="UP001139354">
    <property type="component" value="Unassembled WGS sequence"/>
</dbReference>